<evidence type="ECO:0000256" key="1">
    <source>
        <dbReference type="ARBA" id="ARBA00008761"/>
    </source>
</evidence>
<keyword evidence="6" id="KW-0233">DNA recombination</keyword>
<evidence type="ECO:0000256" key="5">
    <source>
        <dbReference type="ARBA" id="ARBA00023125"/>
    </source>
</evidence>
<feature type="domain" description="Cas12f1-like TNB" evidence="8">
    <location>
        <begin position="306"/>
        <end position="370"/>
    </location>
</feature>
<dbReference type="GO" id="GO:0032196">
    <property type="term" value="P:transposition"/>
    <property type="evidence" value="ECO:0007669"/>
    <property type="project" value="UniProtKB-KW"/>
</dbReference>
<dbReference type="Pfam" id="PF12323">
    <property type="entry name" value="HTH_OrfB_IS605"/>
    <property type="match status" value="1"/>
</dbReference>
<dbReference type="InterPro" id="IPR010095">
    <property type="entry name" value="Cas12f1-like_TNB"/>
</dbReference>
<feature type="domain" description="Probable transposase IS891/IS1136/IS1341" evidence="7">
    <location>
        <begin position="189"/>
        <end position="293"/>
    </location>
</feature>
<dbReference type="Proteomes" id="UP000076555">
    <property type="component" value="Unassembled WGS sequence"/>
</dbReference>
<comment type="similarity">
    <text evidence="1">In the C-terminal section; belongs to the transposase 35 family.</text>
</comment>
<evidence type="ECO:0000256" key="6">
    <source>
        <dbReference type="ARBA" id="ARBA00023172"/>
    </source>
</evidence>
<evidence type="ECO:0000259" key="9">
    <source>
        <dbReference type="Pfam" id="PF12323"/>
    </source>
</evidence>
<dbReference type="InterPro" id="IPR021027">
    <property type="entry name" value="Transposase_put_HTH"/>
</dbReference>
<evidence type="ECO:0000256" key="4">
    <source>
        <dbReference type="ARBA" id="ARBA00022833"/>
    </source>
</evidence>
<organism evidence="10 11">
    <name type="scientific">Nodularia spumigena CENA596</name>
    <dbReference type="NCBI Taxonomy" id="1819295"/>
    <lineage>
        <taxon>Bacteria</taxon>
        <taxon>Bacillati</taxon>
        <taxon>Cyanobacteriota</taxon>
        <taxon>Cyanophyceae</taxon>
        <taxon>Nostocales</taxon>
        <taxon>Nodulariaceae</taxon>
        <taxon>Nodularia</taxon>
    </lineage>
</organism>
<proteinExistence type="inferred from homology"/>
<evidence type="ECO:0000259" key="7">
    <source>
        <dbReference type="Pfam" id="PF01385"/>
    </source>
</evidence>
<protein>
    <submittedName>
        <fullName evidence="10">Transposase</fullName>
    </submittedName>
</protein>
<dbReference type="EMBL" id="LWAJ01000132">
    <property type="protein sequence ID" value="KZL49805.1"/>
    <property type="molecule type" value="Genomic_DNA"/>
</dbReference>
<evidence type="ECO:0000259" key="8">
    <source>
        <dbReference type="Pfam" id="PF07282"/>
    </source>
</evidence>
<accession>A0A161VRN8</accession>
<dbReference type="Pfam" id="PF07282">
    <property type="entry name" value="Cas12f1-like_TNB"/>
    <property type="match status" value="1"/>
</dbReference>
<gene>
    <name evidence="10" type="ORF">A2T98_11135</name>
</gene>
<keyword evidence="4" id="KW-0862">Zinc</keyword>
<dbReference type="AlphaFoldDB" id="A0A161VRN8"/>
<dbReference type="RefSeq" id="WP_063872827.1">
    <property type="nucleotide sequence ID" value="NZ_CAWMRI010000132.1"/>
</dbReference>
<sequence>MFNLTYEFQLKPTQKQSNTFEQWLEINRRVYNYALRERKDWYKSRSCQVNACSLRSEYIISAETPRPTYASQCKSLTEAKRANPDLKSVQSQVLQQTLKRVENAFTSMWEQNHGFPRFKKSGKMRSFVFPQMKGDRLSGGRISLPVIGWVKFRQSRSIPDGGVMKQARIVKRVSGWYVMLTIQWDISLPQPMPHGEAVGIDVGLTNFIATSNGLLVKRPRFFVDAQRKLKLLQQRVSKKRLGSNNWKKAQKKVASLHEYVANCRKDWHRKLSHQICDSAGMVFVEDLNLVGLSRGMLGKHCLDSGFGQFFNILEQTCFKRDVYFQKVDSRKTSQICPNCGIETGKKELSQRIHVCSNCGYTTDRDVAAAQVVAIRGLAAVGHTVKMLAEGKFIGIPAKQESSYL</sequence>
<dbReference type="InterPro" id="IPR001959">
    <property type="entry name" value="Transposase"/>
</dbReference>
<reference evidence="10 11" key="1">
    <citation type="submission" date="2016-04" db="EMBL/GenBank/DDBJ databases">
        <title>Draft Genome Assembly of the Bloom-forming Cyanobacterium Nodularia spumigena Strain CENA596 in Shrimp Production Ponds.</title>
        <authorList>
            <person name="Popin R.V."/>
            <person name="Rigonato J."/>
            <person name="Abreu V.A."/>
            <person name="Andreote A.P."/>
            <person name="Silveira S.B."/>
            <person name="Odebrecht C."/>
            <person name="Fiore M.F."/>
        </authorList>
    </citation>
    <scope>NUCLEOTIDE SEQUENCE [LARGE SCALE GENOMIC DNA]</scope>
    <source>
        <strain evidence="10 11">CENA596</strain>
    </source>
</reference>
<dbReference type="NCBIfam" id="NF040570">
    <property type="entry name" value="guided_TnpB"/>
    <property type="match status" value="1"/>
</dbReference>
<evidence type="ECO:0000256" key="3">
    <source>
        <dbReference type="ARBA" id="ARBA00022723"/>
    </source>
</evidence>
<dbReference type="GO" id="GO:0046872">
    <property type="term" value="F:metal ion binding"/>
    <property type="evidence" value="ECO:0007669"/>
    <property type="project" value="UniProtKB-KW"/>
</dbReference>
<dbReference type="GO" id="GO:0003677">
    <property type="term" value="F:DNA binding"/>
    <property type="evidence" value="ECO:0007669"/>
    <property type="project" value="UniProtKB-KW"/>
</dbReference>
<name>A0A161VRN8_NODSP</name>
<dbReference type="GO" id="GO:0006310">
    <property type="term" value="P:DNA recombination"/>
    <property type="evidence" value="ECO:0007669"/>
    <property type="project" value="UniProtKB-KW"/>
</dbReference>
<keyword evidence="5" id="KW-0238">DNA-binding</keyword>
<feature type="domain" description="Transposase putative helix-turn-helix" evidence="9">
    <location>
        <begin position="1"/>
        <end position="45"/>
    </location>
</feature>
<evidence type="ECO:0000256" key="2">
    <source>
        <dbReference type="ARBA" id="ARBA00022578"/>
    </source>
</evidence>
<evidence type="ECO:0000313" key="11">
    <source>
        <dbReference type="Proteomes" id="UP000076555"/>
    </source>
</evidence>
<keyword evidence="2" id="KW-0815">Transposition</keyword>
<comment type="caution">
    <text evidence="10">The sequence shown here is derived from an EMBL/GenBank/DDBJ whole genome shotgun (WGS) entry which is preliminary data.</text>
</comment>
<keyword evidence="3" id="KW-0479">Metal-binding</keyword>
<dbReference type="OrthoDB" id="448372at2"/>
<dbReference type="Pfam" id="PF01385">
    <property type="entry name" value="OrfB_IS605"/>
    <property type="match status" value="1"/>
</dbReference>
<evidence type="ECO:0000313" key="10">
    <source>
        <dbReference type="EMBL" id="KZL49805.1"/>
    </source>
</evidence>